<dbReference type="EMBL" id="CP151657">
    <property type="protein sequence ID" value="WZP16344.1"/>
    <property type="molecule type" value="Genomic_DNA"/>
</dbReference>
<protein>
    <submittedName>
        <fullName evidence="2">Uncharacterized protein</fullName>
    </submittedName>
</protein>
<gene>
    <name evidence="2" type="ORF">AAE021_01755</name>
</gene>
<feature type="compositionally biased region" description="Basic residues" evidence="1">
    <location>
        <begin position="1"/>
        <end position="10"/>
    </location>
</feature>
<feature type="compositionally biased region" description="Low complexity" evidence="1">
    <location>
        <begin position="22"/>
        <end position="38"/>
    </location>
</feature>
<accession>A0ABZ2ZZR6</accession>
<proteinExistence type="predicted"/>
<feature type="region of interest" description="Disordered" evidence="1">
    <location>
        <begin position="1"/>
        <end position="72"/>
    </location>
</feature>
<sequence>MSPRKPHRRASGGSAPKPVTPSQPSQSSEESRAPAEPSVLKAKAADDDPRVWGDGPEDRDSWLLEQRPPHWD</sequence>
<dbReference type="Proteomes" id="UP001448858">
    <property type="component" value="Chromosome"/>
</dbReference>
<evidence type="ECO:0000313" key="2">
    <source>
        <dbReference type="EMBL" id="WZP16344.1"/>
    </source>
</evidence>
<evidence type="ECO:0000313" key="3">
    <source>
        <dbReference type="Proteomes" id="UP001448858"/>
    </source>
</evidence>
<evidence type="ECO:0000256" key="1">
    <source>
        <dbReference type="SAM" id="MobiDB-lite"/>
    </source>
</evidence>
<keyword evidence="3" id="KW-1185">Reference proteome</keyword>
<organism evidence="2 3">
    <name type="scientific">Arthrobacter citreus</name>
    <dbReference type="NCBI Taxonomy" id="1670"/>
    <lineage>
        <taxon>Bacteria</taxon>
        <taxon>Bacillati</taxon>
        <taxon>Actinomycetota</taxon>
        <taxon>Actinomycetes</taxon>
        <taxon>Micrococcales</taxon>
        <taxon>Micrococcaceae</taxon>
        <taxon>Arthrobacter</taxon>
    </lineage>
</organism>
<feature type="compositionally biased region" description="Basic and acidic residues" evidence="1">
    <location>
        <begin position="43"/>
        <end position="72"/>
    </location>
</feature>
<reference evidence="2 3" key="1">
    <citation type="submission" date="2024-04" db="EMBL/GenBank/DDBJ databases">
        <title>Arthrobacter sp. from Plains bison fecal sample.</title>
        <authorList>
            <person name="Ruzzini A."/>
        </authorList>
    </citation>
    <scope>NUCLEOTIDE SEQUENCE [LARGE SCALE GENOMIC DNA]</scope>
    <source>
        <strain evidence="2 3">EINP1</strain>
    </source>
</reference>
<name>A0ABZ2ZZR6_9MICC</name>
<dbReference type="RefSeq" id="WP_342023960.1">
    <property type="nucleotide sequence ID" value="NZ_CP151657.1"/>
</dbReference>